<dbReference type="Proteomes" id="UP000186309">
    <property type="component" value="Chromosome"/>
</dbReference>
<dbReference type="GO" id="GO:0005975">
    <property type="term" value="P:carbohydrate metabolic process"/>
    <property type="evidence" value="ECO:0007669"/>
    <property type="project" value="InterPro"/>
</dbReference>
<dbReference type="InterPro" id="IPR011330">
    <property type="entry name" value="Glyco_hydro/deAcase_b/a-brl"/>
</dbReference>
<dbReference type="CDD" id="cd10787">
    <property type="entry name" value="LamB_YcsF_like"/>
    <property type="match status" value="1"/>
</dbReference>
<dbReference type="PANTHER" id="PTHR30292">
    <property type="entry name" value="UNCHARACTERIZED PROTEIN YBGL-RELATED"/>
    <property type="match status" value="1"/>
</dbReference>
<evidence type="ECO:0000313" key="1">
    <source>
        <dbReference type="EMBL" id="APW59325.1"/>
    </source>
</evidence>
<proteinExistence type="predicted"/>
<keyword evidence="2" id="KW-1185">Reference proteome</keyword>
<dbReference type="RefSeq" id="WP_076343521.1">
    <property type="nucleotide sequence ID" value="NZ_CP019082.1"/>
</dbReference>
<protein>
    <recommendedName>
        <fullName evidence="3">LamB/YcsF family protein</fullName>
    </recommendedName>
</protein>
<dbReference type="InterPro" id="IPR005501">
    <property type="entry name" value="LamB/YcsF/PxpA-like"/>
</dbReference>
<evidence type="ECO:0000313" key="2">
    <source>
        <dbReference type="Proteomes" id="UP000186309"/>
    </source>
</evidence>
<dbReference type="NCBIfam" id="NF003814">
    <property type="entry name" value="PRK05406.1-3"/>
    <property type="match status" value="1"/>
</dbReference>
<accession>A0A1U7CK66</accession>
<dbReference type="EMBL" id="CP019082">
    <property type="protein sequence ID" value="APW59325.1"/>
    <property type="molecule type" value="Genomic_DNA"/>
</dbReference>
<dbReference type="Pfam" id="PF03746">
    <property type="entry name" value="LamB_YcsF"/>
    <property type="match status" value="1"/>
</dbReference>
<dbReference type="STRING" id="1387353.BSF38_00744"/>
<dbReference type="OrthoDB" id="9773478at2"/>
<gene>
    <name evidence="1" type="ORF">BSF38_00744</name>
</gene>
<dbReference type="AlphaFoldDB" id="A0A1U7CK66"/>
<dbReference type="Gene3D" id="3.20.20.370">
    <property type="entry name" value="Glycoside hydrolase/deacetylase"/>
    <property type="match status" value="1"/>
</dbReference>
<organism evidence="1 2">
    <name type="scientific">Paludisphaera borealis</name>
    <dbReference type="NCBI Taxonomy" id="1387353"/>
    <lineage>
        <taxon>Bacteria</taxon>
        <taxon>Pseudomonadati</taxon>
        <taxon>Planctomycetota</taxon>
        <taxon>Planctomycetia</taxon>
        <taxon>Isosphaerales</taxon>
        <taxon>Isosphaeraceae</taxon>
        <taxon>Paludisphaera</taxon>
    </lineage>
</organism>
<evidence type="ECO:0008006" key="3">
    <source>
        <dbReference type="Google" id="ProtNLM"/>
    </source>
</evidence>
<dbReference type="KEGG" id="pbor:BSF38_00744"/>
<reference evidence="2" key="1">
    <citation type="submission" date="2016-12" db="EMBL/GenBank/DDBJ databases">
        <title>Comparative genomics of four Isosphaeraceae planctomycetes: a common pool of plasmids and glycoside hydrolase genes.</title>
        <authorList>
            <person name="Ivanova A."/>
        </authorList>
    </citation>
    <scope>NUCLEOTIDE SEQUENCE [LARGE SCALE GENOMIC DNA]</scope>
    <source>
        <strain evidence="2">PX4</strain>
    </source>
</reference>
<sequence length="246" mass="26420">MNDSERQTAAVARRSIDLNADLGEGFPNDLALLDRVSSASVCCGVHAGDPDAIRHTLQAAAERGVVVGAHPGYRDREGFGRREQDLSTEDVELLVLDQVADLDRLGRDLGVPIRFVKPHGALYNQAQRQEEIARGLIKAVAQWGLPLLGQPGTLLETLAHSAGLRYVAEAFPDRRYKPDGSLTPRDEPGAVLSDPDEVAANVRALLADARVATLCIHGDEPSALAVADRLRAIVQSQGIVIRSFLG</sequence>
<dbReference type="SUPFAM" id="SSF88713">
    <property type="entry name" value="Glycoside hydrolase/deacetylase"/>
    <property type="match status" value="1"/>
</dbReference>
<dbReference type="PANTHER" id="PTHR30292:SF0">
    <property type="entry name" value="5-OXOPROLINASE SUBUNIT A"/>
    <property type="match status" value="1"/>
</dbReference>
<name>A0A1U7CK66_9BACT</name>